<evidence type="ECO:0000256" key="4">
    <source>
        <dbReference type="ARBA" id="ARBA00023157"/>
    </source>
</evidence>
<dbReference type="GO" id="GO:0005975">
    <property type="term" value="P:carbohydrate metabolic process"/>
    <property type="evidence" value="ECO:0007669"/>
    <property type="project" value="UniProtKB-UniRule"/>
</dbReference>
<keyword evidence="4 9" id="KW-1015">Disulfide bond</keyword>
<dbReference type="Gene3D" id="3.20.20.70">
    <property type="entry name" value="Aldolase class I"/>
    <property type="match status" value="1"/>
</dbReference>
<dbReference type="PRINTS" id="PR00846">
    <property type="entry name" value="GLHYDRLASE56"/>
</dbReference>
<dbReference type="FunFam" id="3.20.20.70:FF:000065">
    <property type="entry name" value="Hyaluronidase"/>
    <property type="match status" value="1"/>
</dbReference>
<feature type="disulfide bond" evidence="9">
    <location>
        <begin position="227"/>
        <end position="241"/>
    </location>
</feature>
<evidence type="ECO:0000256" key="8">
    <source>
        <dbReference type="PIRSR" id="PIRSR038193-2"/>
    </source>
</evidence>
<comment type="similarity">
    <text evidence="2 6 10">Belongs to the glycosyl hydrolase 56 family.</text>
</comment>
<reference evidence="12" key="1">
    <citation type="submission" date="2025-08" db="UniProtKB">
        <authorList>
            <consortium name="RefSeq"/>
        </authorList>
    </citation>
    <scope>IDENTIFICATION</scope>
</reference>
<evidence type="ECO:0000256" key="6">
    <source>
        <dbReference type="PIRNR" id="PIRNR038193"/>
    </source>
</evidence>
<evidence type="ECO:0000256" key="9">
    <source>
        <dbReference type="PIRSR" id="PIRSR038193-3"/>
    </source>
</evidence>
<evidence type="ECO:0000256" key="2">
    <source>
        <dbReference type="ARBA" id="ARBA00008871"/>
    </source>
</evidence>
<evidence type="ECO:0000313" key="12">
    <source>
        <dbReference type="RefSeq" id="XP_031418458.1"/>
    </source>
</evidence>
<dbReference type="GO" id="GO:0001669">
    <property type="term" value="C:acrosomal vesicle"/>
    <property type="evidence" value="ECO:0007669"/>
    <property type="project" value="TreeGrafter"/>
</dbReference>
<keyword evidence="3 10" id="KW-0378">Hydrolase</keyword>
<dbReference type="SUPFAM" id="SSF51445">
    <property type="entry name" value="(Trans)glycosidases"/>
    <property type="match status" value="1"/>
</dbReference>
<dbReference type="PIRSF" id="PIRSF038193">
    <property type="entry name" value="Hyaluronidase"/>
    <property type="match status" value="1"/>
</dbReference>
<dbReference type="EC" id="3.2.1.35" evidence="10"/>
<proteinExistence type="inferred from homology"/>
<dbReference type="InterPro" id="IPR013785">
    <property type="entry name" value="Aldolase_TIM"/>
</dbReference>
<feature type="disulfide bond" evidence="9">
    <location>
        <begin position="380"/>
        <end position="391"/>
    </location>
</feature>
<dbReference type="KEGG" id="char:105896041"/>
<dbReference type="InterPro" id="IPR018155">
    <property type="entry name" value="Hyaluronidase"/>
</dbReference>
<dbReference type="Proteomes" id="UP000515152">
    <property type="component" value="Chromosome 3"/>
</dbReference>
<dbReference type="GO" id="GO:0030214">
    <property type="term" value="P:hyaluronan catabolic process"/>
    <property type="evidence" value="ECO:0007669"/>
    <property type="project" value="TreeGrafter"/>
</dbReference>
<dbReference type="PANTHER" id="PTHR11769:SF20">
    <property type="entry name" value="HYALURONIDASE PH-20"/>
    <property type="match status" value="1"/>
</dbReference>
<evidence type="ECO:0000256" key="3">
    <source>
        <dbReference type="ARBA" id="ARBA00022801"/>
    </source>
</evidence>
<dbReference type="GlyCosmos" id="A0A6P8EQP8">
    <property type="glycosylation" value="1 site, No reported glycans"/>
</dbReference>
<dbReference type="InterPro" id="IPR017853">
    <property type="entry name" value="GH"/>
</dbReference>
<sequence length="463" mass="51596">MLLRSRSRLQTEKISMGLLLTPLFPTVLCLLVSLRVALTLPPTAAPLVPDKPFVVIWNAPTHKCKQSASPLDMSAMQADTTPAAVPNQFLTLFYKKRIGAYPYTDVKTAKEYNGGIPQKGNLTAHLMQARADIAKHIPELTTPGLAVIDWEEWLPLFDRNLDEKQLYRNLALNYTVNLNPLLISDQAVPEAKQQFQKAARSYMEETLSVATSERPLYRWGFYLFPDCYNYNTSEPGYTGSCSETTKQLNDELLWLWNSSTALFPSAYLWTALSGDHKAALFVRNQVQEALRVSALPKRPYTAPVYLYARPVFGDQNQIYLSEMDLVRSVGESAALGASGAVLWGSSVDFASKESCEALSSYLNATLNPYIANVTGAARLCSSMLCEGKGRCVRKNSDSDDYLHLNPQSFRTEKRDGRYRSAGVPTLSDLTALADKFTCQCYEGQQCSAQSSFMIPETEMIFQV</sequence>
<evidence type="ECO:0000256" key="7">
    <source>
        <dbReference type="PIRSR" id="PIRSR038193-1"/>
    </source>
</evidence>
<comment type="catalytic activity">
    <reaction evidence="1 10">
        <text>Random hydrolysis of (1-&gt;4)-linkages between N-acetyl-beta-D-glucosamine and D-glucuronate residues in hyaluronate.</text>
        <dbReference type="EC" id="3.2.1.35"/>
    </reaction>
</comment>
<dbReference type="RefSeq" id="XP_031418458.1">
    <property type="nucleotide sequence ID" value="XM_031562598.2"/>
</dbReference>
<feature type="disulfide bond" evidence="9">
    <location>
        <begin position="385"/>
        <end position="438"/>
    </location>
</feature>
<organism evidence="11 12">
    <name type="scientific">Clupea harengus</name>
    <name type="common">Atlantic herring</name>
    <dbReference type="NCBI Taxonomy" id="7950"/>
    <lineage>
        <taxon>Eukaryota</taxon>
        <taxon>Metazoa</taxon>
        <taxon>Chordata</taxon>
        <taxon>Craniata</taxon>
        <taxon>Vertebrata</taxon>
        <taxon>Euteleostomi</taxon>
        <taxon>Actinopterygii</taxon>
        <taxon>Neopterygii</taxon>
        <taxon>Teleostei</taxon>
        <taxon>Clupei</taxon>
        <taxon>Clupeiformes</taxon>
        <taxon>Clupeoidei</taxon>
        <taxon>Clupeidae</taxon>
        <taxon>Clupea</taxon>
    </lineage>
</organism>
<dbReference type="PANTHER" id="PTHR11769">
    <property type="entry name" value="HYALURONIDASE"/>
    <property type="match status" value="1"/>
</dbReference>
<dbReference type="GeneID" id="105896041"/>
<keyword evidence="11" id="KW-1185">Reference proteome</keyword>
<dbReference type="Pfam" id="PF01630">
    <property type="entry name" value="Glyco_hydro_56"/>
    <property type="match status" value="1"/>
</dbReference>
<gene>
    <name evidence="12" type="primary">LOC105896041</name>
</gene>
<dbReference type="GO" id="GO:0004415">
    <property type="term" value="F:hyalurononglucosaminidase activity"/>
    <property type="evidence" value="ECO:0007669"/>
    <property type="project" value="UniProtKB-UniRule"/>
</dbReference>
<accession>A0A6P8EQP8</accession>
<name>A0A6P8EQP8_CLUHA</name>
<dbReference type="AlphaFoldDB" id="A0A6P8EQP8"/>
<feature type="disulfide bond" evidence="9">
    <location>
        <begin position="440"/>
        <end position="446"/>
    </location>
</feature>
<evidence type="ECO:0000313" key="11">
    <source>
        <dbReference type="Proteomes" id="UP000515152"/>
    </source>
</evidence>
<protein>
    <recommendedName>
        <fullName evidence="10">Hyaluronidase</fullName>
        <ecNumber evidence="10">3.2.1.35</ecNumber>
    </recommendedName>
</protein>
<keyword evidence="5 10" id="KW-0326">Glycosidase</keyword>
<feature type="glycosylation site" description="N-linked (GlcNAc...) asparagine" evidence="8">
    <location>
        <position position="372"/>
    </location>
</feature>
<feature type="active site" description="Proton donor" evidence="7">
    <location>
        <position position="151"/>
    </location>
</feature>
<feature type="disulfide bond" evidence="9">
    <location>
        <begin position="64"/>
        <end position="355"/>
    </location>
</feature>
<evidence type="ECO:0000256" key="5">
    <source>
        <dbReference type="ARBA" id="ARBA00023295"/>
    </source>
</evidence>
<evidence type="ECO:0000256" key="10">
    <source>
        <dbReference type="RuleBase" id="RU610713"/>
    </source>
</evidence>
<evidence type="ECO:0000256" key="1">
    <source>
        <dbReference type="ARBA" id="ARBA00000251"/>
    </source>
</evidence>
<dbReference type="OrthoDB" id="5796153at2759"/>